<reference evidence="1 2" key="1">
    <citation type="submission" date="2015-05" db="EMBL/GenBank/DDBJ databases">
        <title>Evolution of Trichinella species and genotypes.</title>
        <authorList>
            <person name="Korhonen P.K."/>
            <person name="Edoardo P."/>
            <person name="Giuseppe L.R."/>
            <person name="Gasser R.B."/>
        </authorList>
    </citation>
    <scope>NUCLEOTIDE SEQUENCE [LARGE SCALE GENOMIC DNA]</scope>
    <source>
        <strain evidence="1">ISS10</strain>
    </source>
</reference>
<feature type="non-terminal residue" evidence="1">
    <location>
        <position position="1"/>
    </location>
</feature>
<accession>A0A0V1KI92</accession>
<comment type="caution">
    <text evidence="1">The sequence shown here is derived from an EMBL/GenBank/DDBJ whole genome shotgun (WGS) entry which is preliminary data.</text>
</comment>
<keyword evidence="2" id="KW-1185">Reference proteome</keyword>
<dbReference type="AlphaFoldDB" id="A0A0V1KI92"/>
<evidence type="ECO:0000313" key="1">
    <source>
        <dbReference type="EMBL" id="KRZ46986.1"/>
    </source>
</evidence>
<protein>
    <submittedName>
        <fullName evidence="1">Uncharacterized protein</fullName>
    </submittedName>
</protein>
<name>A0A0V1KI92_9BILA</name>
<organism evidence="1 2">
    <name type="scientific">Trichinella nativa</name>
    <dbReference type="NCBI Taxonomy" id="6335"/>
    <lineage>
        <taxon>Eukaryota</taxon>
        <taxon>Metazoa</taxon>
        <taxon>Ecdysozoa</taxon>
        <taxon>Nematoda</taxon>
        <taxon>Enoplea</taxon>
        <taxon>Dorylaimia</taxon>
        <taxon>Trichinellida</taxon>
        <taxon>Trichinellidae</taxon>
        <taxon>Trichinella</taxon>
    </lineage>
</organism>
<evidence type="ECO:0000313" key="2">
    <source>
        <dbReference type="Proteomes" id="UP000054721"/>
    </source>
</evidence>
<dbReference type="Proteomes" id="UP000054721">
    <property type="component" value="Unassembled WGS sequence"/>
</dbReference>
<proteinExistence type="predicted"/>
<sequence>LSLGLLPLARAHWSFSTYPTLQTRGQIQTSCIRDKDAITLLRVALDLC</sequence>
<feature type="non-terminal residue" evidence="1">
    <location>
        <position position="48"/>
    </location>
</feature>
<dbReference type="EMBL" id="JYDW01001634">
    <property type="protein sequence ID" value="KRZ46986.1"/>
    <property type="molecule type" value="Genomic_DNA"/>
</dbReference>
<gene>
    <name evidence="1" type="ORF">T02_14650</name>
</gene>